<feature type="compositionally biased region" description="Low complexity" evidence="1">
    <location>
        <begin position="280"/>
        <end position="304"/>
    </location>
</feature>
<keyword evidence="2" id="KW-1133">Transmembrane helix</keyword>
<feature type="transmembrane region" description="Helical" evidence="2">
    <location>
        <begin position="188"/>
        <end position="209"/>
    </location>
</feature>
<feature type="compositionally biased region" description="Pro residues" evidence="1">
    <location>
        <begin position="232"/>
        <end position="242"/>
    </location>
</feature>
<sequence length="359" mass="36961">MDEEAGLHPRGAWREAPAQDPVQGSAGLLRALPEGWAMLGRCRTGAAGPASYPTGCYALAHPTTGIALVDVAPDVTPNAEARLRRALGAANFWPAFPGYLPVWHGRIELAAWRSLPGIMAEGFSELPPLTVPGRGAWIAAARSALAEDGAWEVPGAAPRGPRPLVPVAVPLDEEEDAAPPRRPWRGRLGLVLGFAATFALGLASGMALLSGEAPPSGPASAGLATMPAPLPVAMPTATPSPPGEAIRPEQAMAAPEPAVSPPPPAPQPVIEAAVPPPAAAPASAEAQDAAGADPIEPAEAVPDELPLPPEAPKAPVQRASQPRERIDRACSQALYRYQLGQPLTAAEAAYLRDGCVTRR</sequence>
<gene>
    <name evidence="3" type="ORF">LHA35_18700</name>
</gene>
<protein>
    <submittedName>
        <fullName evidence="3">Uncharacterized protein</fullName>
    </submittedName>
</protein>
<dbReference type="AlphaFoldDB" id="A0A9X1LC48"/>
<accession>A0A9X1LC48</accession>
<keyword evidence="4" id="KW-1185">Reference proteome</keyword>
<dbReference type="EMBL" id="JAJAQI010000031">
    <property type="protein sequence ID" value="MCB4823763.1"/>
    <property type="molecule type" value="Genomic_DNA"/>
</dbReference>
<name>A0A9X1LC48_9PROT</name>
<dbReference type="Proteomes" id="UP001139311">
    <property type="component" value="Unassembled WGS sequence"/>
</dbReference>
<feature type="region of interest" description="Disordered" evidence="1">
    <location>
        <begin position="232"/>
        <end position="325"/>
    </location>
</feature>
<evidence type="ECO:0000256" key="1">
    <source>
        <dbReference type="SAM" id="MobiDB-lite"/>
    </source>
</evidence>
<keyword evidence="2" id="KW-0812">Transmembrane</keyword>
<dbReference type="RefSeq" id="WP_226610865.1">
    <property type="nucleotide sequence ID" value="NZ_JAJAQI010000031.1"/>
</dbReference>
<evidence type="ECO:0000313" key="4">
    <source>
        <dbReference type="Proteomes" id="UP001139311"/>
    </source>
</evidence>
<evidence type="ECO:0000256" key="2">
    <source>
        <dbReference type="SAM" id="Phobius"/>
    </source>
</evidence>
<proteinExistence type="predicted"/>
<feature type="compositionally biased region" description="Pro residues" evidence="1">
    <location>
        <begin position="258"/>
        <end position="267"/>
    </location>
</feature>
<feature type="region of interest" description="Disordered" evidence="1">
    <location>
        <begin position="1"/>
        <end position="21"/>
    </location>
</feature>
<keyword evidence="2" id="KW-0472">Membrane</keyword>
<evidence type="ECO:0000313" key="3">
    <source>
        <dbReference type="EMBL" id="MCB4823763.1"/>
    </source>
</evidence>
<comment type="caution">
    <text evidence="3">The sequence shown here is derived from an EMBL/GenBank/DDBJ whole genome shotgun (WGS) entry which is preliminary data.</text>
</comment>
<organism evidence="3 4">
    <name type="scientific">Roseicella aerolata</name>
    <dbReference type="NCBI Taxonomy" id="2883479"/>
    <lineage>
        <taxon>Bacteria</taxon>
        <taxon>Pseudomonadati</taxon>
        <taxon>Pseudomonadota</taxon>
        <taxon>Alphaproteobacteria</taxon>
        <taxon>Acetobacterales</taxon>
        <taxon>Roseomonadaceae</taxon>
        <taxon>Roseicella</taxon>
    </lineage>
</organism>
<reference evidence="3" key="1">
    <citation type="submission" date="2021-10" db="EMBL/GenBank/DDBJ databases">
        <title>Roseicella aerolatum sp. nov., isolated from aerosols of e-waste dismantling site.</title>
        <authorList>
            <person name="Qin T."/>
        </authorList>
    </citation>
    <scope>NUCLEOTIDE SEQUENCE</scope>
    <source>
        <strain evidence="3">GB24</strain>
    </source>
</reference>